<keyword evidence="3" id="KW-0479">Metal-binding</keyword>
<sequence length="443" mass="46209">MYSGNRDRARKLHRNVLGEALRRMSVAQLLRSNRNPSGSGSSRSVIVSIVSDAPTPRKVELTDEEIFSSHIDGKLSVELTAPLETQRDLSIAYTPGVAQVSRAIAADETLADRYTWTNRLVVVVSDGSAVLGLGDIGPRASLPVMEGKSALFKKFAGLNSIPLVLDTKDPDEIVETLIRLRPSFGAVNLEDISAPRCFEIERRVIEALDCPVMHDDQHGTAIVALAALKGAAKVQGRELAGLRIVISGAGAAGVAVANILLAAGAADVTVLDSKGIVSAERTDLNEVKVDLAARTNPAGRHGGLIEALDGADVFIGVSAGTVPEEIVARMADGAIVFALSNPDPEIHPEVAAKHAAIVATGRSDFPNQINNVLAFPGVFKGALDAGARRITEGMKLAAAEAILSVVGDELAVDKIVPSPLDPRVAPAVAEAVAAAARAEGVTD</sequence>
<dbReference type="InterPro" id="IPR012302">
    <property type="entry name" value="Malic_NAD-bd"/>
</dbReference>
<organism evidence="6 7">
    <name type="scientific">Rhodococcus aetherivorans</name>
    <dbReference type="NCBI Taxonomy" id="191292"/>
    <lineage>
        <taxon>Bacteria</taxon>
        <taxon>Bacillati</taxon>
        <taxon>Actinomycetota</taxon>
        <taxon>Actinomycetes</taxon>
        <taxon>Mycobacteriales</taxon>
        <taxon>Nocardiaceae</taxon>
        <taxon>Rhodococcus</taxon>
    </lineage>
</organism>
<dbReference type="EC" id="1.1.1.40" evidence="6"/>
<evidence type="ECO:0000313" key="6">
    <source>
        <dbReference type="EMBL" id="GES39067.1"/>
    </source>
</evidence>
<dbReference type="InterPro" id="IPR036291">
    <property type="entry name" value="NAD(P)-bd_dom_sf"/>
</dbReference>
<proteinExistence type="inferred from homology"/>
<comment type="caution">
    <text evidence="6">The sequence shown here is derived from an EMBL/GenBank/DDBJ whole genome shotgun (WGS) entry which is preliminary data.</text>
</comment>
<feature type="domain" description="Malic enzyme N-terminal" evidence="5">
    <location>
        <begin position="72"/>
        <end position="205"/>
    </location>
</feature>
<gene>
    <name evidence="6" type="ORF">RAJCM14343_4335</name>
</gene>
<evidence type="ECO:0000313" key="7">
    <source>
        <dbReference type="Proteomes" id="UP000325466"/>
    </source>
</evidence>
<dbReference type="Pfam" id="PF00390">
    <property type="entry name" value="malic"/>
    <property type="match status" value="1"/>
</dbReference>
<dbReference type="SUPFAM" id="SSF51735">
    <property type="entry name" value="NAD(P)-binding Rossmann-fold domains"/>
    <property type="match status" value="1"/>
</dbReference>
<keyword evidence="2 6" id="KW-0560">Oxidoreductase</keyword>
<evidence type="ECO:0000256" key="2">
    <source>
        <dbReference type="ARBA" id="ARBA00023002"/>
    </source>
</evidence>
<keyword evidence="7" id="KW-1185">Reference proteome</keyword>
<dbReference type="Gene3D" id="3.40.50.10380">
    <property type="entry name" value="Malic enzyme, N-terminal domain"/>
    <property type="match status" value="1"/>
</dbReference>
<dbReference type="GO" id="GO:0004473">
    <property type="term" value="F:malate dehydrogenase (decarboxylating) (NADP+) activity"/>
    <property type="evidence" value="ECO:0007669"/>
    <property type="project" value="UniProtKB-EC"/>
</dbReference>
<dbReference type="InterPro" id="IPR037062">
    <property type="entry name" value="Malic_N_dom_sf"/>
</dbReference>
<dbReference type="SMART" id="SM00919">
    <property type="entry name" value="Malic_M"/>
    <property type="match status" value="1"/>
</dbReference>
<evidence type="ECO:0000256" key="3">
    <source>
        <dbReference type="RuleBase" id="RU003427"/>
    </source>
</evidence>
<dbReference type="InterPro" id="IPR001891">
    <property type="entry name" value="Malic_OxRdtase"/>
</dbReference>
<dbReference type="InterPro" id="IPR051674">
    <property type="entry name" value="Malate_Decarboxylase"/>
</dbReference>
<protein>
    <submittedName>
        <fullName evidence="6">NADP-dependent malic enzyme</fullName>
        <ecNumber evidence="6">1.1.1.40</ecNumber>
    </submittedName>
</protein>
<feature type="domain" description="Malic enzyme NAD-binding" evidence="4">
    <location>
        <begin position="217"/>
        <end position="437"/>
    </location>
</feature>
<dbReference type="SUPFAM" id="SSF53223">
    <property type="entry name" value="Aminoacid dehydrogenase-like, N-terminal domain"/>
    <property type="match status" value="1"/>
</dbReference>
<dbReference type="PRINTS" id="PR00072">
    <property type="entry name" value="MALOXRDTASE"/>
</dbReference>
<dbReference type="InterPro" id="IPR012301">
    <property type="entry name" value="Malic_N_dom"/>
</dbReference>
<dbReference type="Proteomes" id="UP000325466">
    <property type="component" value="Unassembled WGS sequence"/>
</dbReference>
<evidence type="ECO:0000259" key="4">
    <source>
        <dbReference type="SMART" id="SM00919"/>
    </source>
</evidence>
<dbReference type="InterPro" id="IPR046346">
    <property type="entry name" value="Aminoacid_DH-like_N_sf"/>
</dbReference>
<dbReference type="Pfam" id="PF03949">
    <property type="entry name" value="Malic_M"/>
    <property type="match status" value="1"/>
</dbReference>
<dbReference type="EMBL" id="BLAH01000110">
    <property type="protein sequence ID" value="GES39067.1"/>
    <property type="molecule type" value="Genomic_DNA"/>
</dbReference>
<accession>A0ABQ0YR50</accession>
<dbReference type="Gene3D" id="3.40.50.720">
    <property type="entry name" value="NAD(P)-binding Rossmann-like Domain"/>
    <property type="match status" value="1"/>
</dbReference>
<comment type="similarity">
    <text evidence="1 3">Belongs to the malic enzymes family.</text>
</comment>
<evidence type="ECO:0000256" key="1">
    <source>
        <dbReference type="ARBA" id="ARBA00008785"/>
    </source>
</evidence>
<reference evidence="6 7" key="1">
    <citation type="journal article" date="2018" name="Biodegradation">
        <title>1,4-Dioxane degradation characteristics of Rhodococcus aetherivorans JCM 14343.</title>
        <authorList>
            <person name="Inoue D."/>
            <person name="Tsunoda T."/>
            <person name="Yamamoto N."/>
            <person name="Ike M."/>
            <person name="Sei K."/>
        </authorList>
    </citation>
    <scope>NUCLEOTIDE SEQUENCE [LARGE SCALE GENOMIC DNA]</scope>
    <source>
        <strain evidence="6 7">JCM 14343</strain>
    </source>
</reference>
<dbReference type="PANTHER" id="PTHR43237">
    <property type="entry name" value="NADP-DEPENDENT MALIC ENZYME"/>
    <property type="match status" value="1"/>
</dbReference>
<dbReference type="SMART" id="SM01274">
    <property type="entry name" value="malic"/>
    <property type="match status" value="1"/>
</dbReference>
<name>A0ABQ0YR50_9NOCA</name>
<dbReference type="PANTHER" id="PTHR43237:SF4">
    <property type="entry name" value="NADP-DEPENDENT MALIC ENZYME"/>
    <property type="match status" value="1"/>
</dbReference>
<evidence type="ECO:0000259" key="5">
    <source>
        <dbReference type="SMART" id="SM01274"/>
    </source>
</evidence>